<keyword evidence="3 6" id="KW-1133">Transmembrane helix</keyword>
<feature type="transmembrane region" description="Helical" evidence="6">
    <location>
        <begin position="160"/>
        <end position="177"/>
    </location>
</feature>
<gene>
    <name evidence="8" type="ORF">HUK68_18315</name>
</gene>
<comment type="subcellular location">
    <subcellularLocation>
        <location evidence="1">Membrane</location>
        <topology evidence="1">Multi-pass membrane protein</topology>
    </subcellularLocation>
</comment>
<dbReference type="InterPro" id="IPR051533">
    <property type="entry name" value="WaaL-like"/>
</dbReference>
<dbReference type="GO" id="GO:0016020">
    <property type="term" value="C:membrane"/>
    <property type="evidence" value="ECO:0007669"/>
    <property type="project" value="UniProtKB-SubCell"/>
</dbReference>
<protein>
    <submittedName>
        <fullName evidence="8">O-antigen ligase family protein</fullName>
    </submittedName>
</protein>
<keyword evidence="9" id="KW-1185">Reference proteome</keyword>
<feature type="region of interest" description="Disordered" evidence="5">
    <location>
        <begin position="410"/>
        <end position="435"/>
    </location>
</feature>
<dbReference type="Pfam" id="PF04932">
    <property type="entry name" value="Wzy_C"/>
    <property type="match status" value="1"/>
</dbReference>
<feature type="transmembrane region" description="Helical" evidence="6">
    <location>
        <begin position="328"/>
        <end position="351"/>
    </location>
</feature>
<feature type="transmembrane region" description="Helical" evidence="6">
    <location>
        <begin position="15"/>
        <end position="43"/>
    </location>
</feature>
<keyword evidence="2 6" id="KW-0812">Transmembrane</keyword>
<dbReference type="GO" id="GO:0016874">
    <property type="term" value="F:ligase activity"/>
    <property type="evidence" value="ECO:0007669"/>
    <property type="project" value="UniProtKB-KW"/>
</dbReference>
<evidence type="ECO:0000256" key="3">
    <source>
        <dbReference type="ARBA" id="ARBA00022989"/>
    </source>
</evidence>
<keyword evidence="4 6" id="KW-0472">Membrane</keyword>
<feature type="transmembrane region" description="Helical" evidence="6">
    <location>
        <begin position="63"/>
        <end position="82"/>
    </location>
</feature>
<feature type="domain" description="O-antigen ligase-related" evidence="7">
    <location>
        <begin position="196"/>
        <end position="343"/>
    </location>
</feature>
<sequence>MTFALRRMQAFSESAALACLVLVFLSFPVAMALGYVAMALVLLFGLLSGRIWQRWPTVRRAPVVWAALGLYALMLVGTLYTPASHDDIVLHLSKYSKLLWVPVGIALLSDQAWRRRCMNAFALAMLFILVSVYANIFWDLPWSSTHNQGWGQNHTVIGDYITQNVMMTFFVVLAMDRGLRASAAVWQRGAWWLAAALGALSITHLSSGRTGYLLLLMALLAFFILATQGWKRWAALGLLGLGLLVVGATSVEVQQRVQLAVTEARNSDSMEITSIGGRINFWKNTWALVAQKPLTGWGTGSYHDAWCAQVTAEGWCAFGRWHPHNQYLFLWMENGLPGLLLFLALIGAPVWAARHAQPHQRRLLLSFAVIFAVNSLINASLWSSRESHFFVLLLILLCADALYTRRAAPQPAAPQPAAPQPAAPDPLGVAAQSLR</sequence>
<feature type="transmembrane region" description="Helical" evidence="6">
    <location>
        <begin position="363"/>
        <end position="381"/>
    </location>
</feature>
<name>A0A6N1X5P0_9BURK</name>
<dbReference type="KEGG" id="aant:HUK68_18315"/>
<accession>A0A6N1X5P0</accession>
<keyword evidence="8" id="KW-0436">Ligase</keyword>
<organism evidence="8 9">
    <name type="scientific">Comamonas antarctica</name>
    <dbReference type="NCBI Taxonomy" id="2743470"/>
    <lineage>
        <taxon>Bacteria</taxon>
        <taxon>Pseudomonadati</taxon>
        <taxon>Pseudomonadota</taxon>
        <taxon>Betaproteobacteria</taxon>
        <taxon>Burkholderiales</taxon>
        <taxon>Comamonadaceae</taxon>
        <taxon>Comamonas</taxon>
    </lineage>
</organism>
<evidence type="ECO:0000256" key="4">
    <source>
        <dbReference type="ARBA" id="ARBA00023136"/>
    </source>
</evidence>
<proteinExistence type="predicted"/>
<feature type="compositionally biased region" description="Pro residues" evidence="5">
    <location>
        <begin position="411"/>
        <end position="424"/>
    </location>
</feature>
<evidence type="ECO:0000313" key="9">
    <source>
        <dbReference type="Proteomes" id="UP000509579"/>
    </source>
</evidence>
<dbReference type="RefSeq" id="WP_175505487.1">
    <property type="nucleotide sequence ID" value="NZ_CAURQT010000006.1"/>
</dbReference>
<feature type="transmembrane region" description="Helical" evidence="6">
    <location>
        <begin position="211"/>
        <end position="226"/>
    </location>
</feature>
<dbReference type="Proteomes" id="UP000509579">
    <property type="component" value="Chromosome"/>
</dbReference>
<evidence type="ECO:0000313" key="8">
    <source>
        <dbReference type="EMBL" id="QKV54691.1"/>
    </source>
</evidence>
<evidence type="ECO:0000256" key="6">
    <source>
        <dbReference type="SAM" id="Phobius"/>
    </source>
</evidence>
<evidence type="ECO:0000256" key="1">
    <source>
        <dbReference type="ARBA" id="ARBA00004141"/>
    </source>
</evidence>
<dbReference type="EMBL" id="CP054840">
    <property type="protein sequence ID" value="QKV54691.1"/>
    <property type="molecule type" value="Genomic_DNA"/>
</dbReference>
<dbReference type="AlphaFoldDB" id="A0A6N1X5P0"/>
<feature type="transmembrane region" description="Helical" evidence="6">
    <location>
        <begin position="189"/>
        <end position="205"/>
    </location>
</feature>
<feature type="transmembrane region" description="Helical" evidence="6">
    <location>
        <begin position="233"/>
        <end position="251"/>
    </location>
</feature>
<dbReference type="InterPro" id="IPR007016">
    <property type="entry name" value="O-antigen_ligase-rel_domated"/>
</dbReference>
<dbReference type="PANTHER" id="PTHR37422:SF13">
    <property type="entry name" value="LIPOPOLYSACCHARIDE BIOSYNTHESIS PROTEIN PA4999-RELATED"/>
    <property type="match status" value="1"/>
</dbReference>
<evidence type="ECO:0000259" key="7">
    <source>
        <dbReference type="Pfam" id="PF04932"/>
    </source>
</evidence>
<feature type="transmembrane region" description="Helical" evidence="6">
    <location>
        <begin position="120"/>
        <end position="140"/>
    </location>
</feature>
<dbReference type="PANTHER" id="PTHR37422">
    <property type="entry name" value="TEICHURONIC ACID BIOSYNTHESIS PROTEIN TUAE"/>
    <property type="match status" value="1"/>
</dbReference>
<evidence type="ECO:0000256" key="5">
    <source>
        <dbReference type="SAM" id="MobiDB-lite"/>
    </source>
</evidence>
<reference evidence="8 9" key="1">
    <citation type="submission" date="2020-06" db="EMBL/GenBank/DDBJ databases">
        <title>Acidovorax antarctica sp. nov., isolated from Corinth ice sheet soil, Antarctic Fields Peninsula.</title>
        <authorList>
            <person name="Xu Q."/>
            <person name="Peng F."/>
        </authorList>
    </citation>
    <scope>NUCLEOTIDE SEQUENCE [LARGE SCALE GENOMIC DNA]</scope>
    <source>
        <strain evidence="8 9">16-35-5</strain>
    </source>
</reference>
<evidence type="ECO:0000256" key="2">
    <source>
        <dbReference type="ARBA" id="ARBA00022692"/>
    </source>
</evidence>